<dbReference type="Proteomes" id="UP000005463">
    <property type="component" value="Unassembled WGS sequence"/>
</dbReference>
<reference evidence="2 3" key="1">
    <citation type="submission" date="2008-03" db="EMBL/GenBank/DDBJ databases">
        <title>Sequencing of the draft genome and assembly of Burkholderia ambifaria IOP40-10.</title>
        <authorList>
            <consortium name="US DOE Joint Genome Institute (JGI-PGF)"/>
            <person name="Copeland A."/>
            <person name="Lucas S."/>
            <person name="Lapidus A."/>
            <person name="Glavina del Rio T."/>
            <person name="Dalin E."/>
            <person name="Tice H."/>
            <person name="Bruce D."/>
            <person name="Goodwin L."/>
            <person name="Pitluck S."/>
            <person name="Larimer F."/>
            <person name="Land M.L."/>
            <person name="Hauser L."/>
            <person name="Tiedje J."/>
            <person name="Richardson P."/>
        </authorList>
    </citation>
    <scope>NUCLEOTIDE SEQUENCE [LARGE SCALE GENOMIC DNA]</scope>
    <source>
        <strain evidence="2 3">IOP40-10</strain>
    </source>
</reference>
<name>B1FRR2_9BURK</name>
<dbReference type="AlphaFoldDB" id="B1FRR2"/>
<evidence type="ECO:0000313" key="3">
    <source>
        <dbReference type="Proteomes" id="UP000005463"/>
    </source>
</evidence>
<feature type="compositionally biased region" description="Basic and acidic residues" evidence="1">
    <location>
        <begin position="1"/>
        <end position="15"/>
    </location>
</feature>
<organism evidence="2 3">
    <name type="scientific">Burkholderia ambifaria IOP40-10</name>
    <dbReference type="NCBI Taxonomy" id="396596"/>
    <lineage>
        <taxon>Bacteria</taxon>
        <taxon>Pseudomonadati</taxon>
        <taxon>Pseudomonadota</taxon>
        <taxon>Betaproteobacteria</taxon>
        <taxon>Burkholderiales</taxon>
        <taxon>Burkholderiaceae</taxon>
        <taxon>Burkholderia</taxon>
        <taxon>Burkholderia cepacia complex</taxon>
    </lineage>
</organism>
<evidence type="ECO:0000313" key="2">
    <source>
        <dbReference type="EMBL" id="EDS99762.1"/>
    </source>
</evidence>
<comment type="caution">
    <text evidence="2">The sequence shown here is derived from an EMBL/GenBank/DDBJ whole genome shotgun (WGS) entry which is preliminary data.</text>
</comment>
<accession>B1FRR2</accession>
<sequence length="333" mass="37118">MRERPLAGPGEPREHVRQRRPLRSIVERVDRRREEREPRIDPAAVAHDARAAPHHVAVIRIEGRPDADLLRLERGECVDRQHEAHVDVARCEAVFAQRAVQLVLRDAAARRRHDDGAPLQVGDRAHRRIGLHDDAERRWRAHARRDDPQRRIAERGRQHGQVAGWREIDRARALRFEQRRGTLEIRPAKPVRHAVEHARGLGQRTQAAGLIAEHQRDVRQVGAGRAGGQCGGARKRCGGQGGHTQQRAAAGRGGGRSHRRRVLGDPRAGRTAAGQITESVSRRQTSNRAMLIRERGNGGEGRSRASLPQGRCAGTHVPRAPSRSAGARARVRT</sequence>
<gene>
    <name evidence="2" type="ORF">BamIOP4010DRAFT_6725</name>
</gene>
<feature type="region of interest" description="Disordered" evidence="1">
    <location>
        <begin position="1"/>
        <end position="22"/>
    </location>
</feature>
<feature type="region of interest" description="Disordered" evidence="1">
    <location>
        <begin position="223"/>
        <end position="333"/>
    </location>
</feature>
<proteinExistence type="predicted"/>
<dbReference type="EMBL" id="ABLC01000446">
    <property type="protein sequence ID" value="EDS99762.1"/>
    <property type="molecule type" value="Genomic_DNA"/>
</dbReference>
<feature type="compositionally biased region" description="Low complexity" evidence="1">
    <location>
        <begin position="317"/>
        <end position="333"/>
    </location>
</feature>
<feature type="compositionally biased region" description="Basic and acidic residues" evidence="1">
    <location>
        <begin position="291"/>
        <end position="303"/>
    </location>
</feature>
<protein>
    <submittedName>
        <fullName evidence="2">Uncharacterized protein</fullName>
    </submittedName>
</protein>
<evidence type="ECO:0000256" key="1">
    <source>
        <dbReference type="SAM" id="MobiDB-lite"/>
    </source>
</evidence>
<feature type="compositionally biased region" description="Polar residues" evidence="1">
    <location>
        <begin position="274"/>
        <end position="288"/>
    </location>
</feature>